<dbReference type="RefSeq" id="WP_331376001.1">
    <property type="nucleotide sequence ID" value="NZ_CP133152.1"/>
</dbReference>
<keyword evidence="4" id="KW-1185">Reference proteome</keyword>
<protein>
    <submittedName>
        <fullName evidence="3">Lipopolysaccharide biosynthesis protein</fullName>
    </submittedName>
</protein>
<keyword evidence="3" id="KW-0614">Plasmid</keyword>
<evidence type="ECO:0000313" key="3">
    <source>
        <dbReference type="EMBL" id="WVT06981.1"/>
    </source>
</evidence>
<evidence type="ECO:0000256" key="2">
    <source>
        <dbReference type="SAM" id="Phobius"/>
    </source>
</evidence>
<feature type="coiled-coil region" evidence="1">
    <location>
        <begin position="173"/>
        <end position="200"/>
    </location>
</feature>
<gene>
    <name evidence="3" type="ORF">RB548_29855</name>
</gene>
<feature type="transmembrane region" description="Helical" evidence="2">
    <location>
        <begin position="480"/>
        <end position="500"/>
    </location>
</feature>
<dbReference type="Proteomes" id="UP001432360">
    <property type="component" value="Plasmid pSchITTGS70d"/>
</dbReference>
<evidence type="ECO:0000256" key="1">
    <source>
        <dbReference type="SAM" id="Coils"/>
    </source>
</evidence>
<dbReference type="PANTHER" id="PTHR32309:SF13">
    <property type="entry name" value="FERRIC ENTEROBACTIN TRANSPORT PROTEIN FEPE"/>
    <property type="match status" value="1"/>
</dbReference>
<feature type="transmembrane region" description="Helical" evidence="2">
    <location>
        <begin position="419"/>
        <end position="441"/>
    </location>
</feature>
<keyword evidence="2" id="KW-0472">Membrane</keyword>
<feature type="transmembrane region" description="Helical" evidence="2">
    <location>
        <begin position="17"/>
        <end position="38"/>
    </location>
</feature>
<dbReference type="InterPro" id="IPR050445">
    <property type="entry name" value="Bact_polysacc_biosynth/exp"/>
</dbReference>
<geneLocation type="plasmid" evidence="3 4">
    <name>pSchITTGS70d</name>
</geneLocation>
<organism evidence="3 4">
    <name type="scientific">Sinorhizobium chiapasense</name>
    <dbReference type="NCBI Taxonomy" id="501572"/>
    <lineage>
        <taxon>Bacteria</taxon>
        <taxon>Pseudomonadati</taxon>
        <taxon>Pseudomonadota</taxon>
        <taxon>Alphaproteobacteria</taxon>
        <taxon>Hyphomicrobiales</taxon>
        <taxon>Rhizobiaceae</taxon>
        <taxon>Sinorhizobium/Ensifer group</taxon>
        <taxon>Sinorhizobium</taxon>
    </lineage>
</organism>
<keyword evidence="2" id="KW-1133">Transmembrane helix</keyword>
<reference evidence="3" key="1">
    <citation type="submission" date="2023-08" db="EMBL/GenBank/DDBJ databases">
        <title>Complete genome sequence of Sinorhizobium chiapanecum ITTG S70 isolated from Acaciella angustissima nodules in Chiapas-Mexico.</title>
        <authorList>
            <person name="Rincon-Rosales R."/>
            <person name="Rogel M.A."/>
            <person name="Rincon-Medina C.I."/>
            <person name="Guerrero G."/>
            <person name="Manzano-Gomez L.A."/>
            <person name="Lopez-Lopez A."/>
            <person name="Rincon Molina F.A."/>
            <person name="Martinez-Romero E."/>
        </authorList>
    </citation>
    <scope>NUCLEOTIDE SEQUENCE</scope>
    <source>
        <strain evidence="3">ITTG S70</strain>
        <plasmid evidence="3">pSchITTGS70d</plasmid>
    </source>
</reference>
<keyword evidence="2" id="KW-0812">Transmembrane</keyword>
<name>A0ABZ2BI97_9HYPH</name>
<sequence length="518" mass="57410">MNDADARFYISIFLGRLPYLVAIVSSALALAVIVASVLPPRYRASAKILVEVPQIPTELARSTVPIQVTQQLQIIRQQITTRDDLLALADKLGVYGAEKDEATDEDIASDMRSRITFEEIGLGSPYADAGPSVASVGFTAADPDLAAKVVNELVELMLIKQQQQRTGRAADTVKFFDQEVARLGSDLNRLEAEILRYKNENADTLPESLEFRRSQQTSQQERLIALEREESDLRAKRSNLVESYALTGQTVDGRVATPEQQMLLELNRALAEQLAIFSENSPNIVALRARIASSQAALRSRPATENSSAGDKRERSALDLQLSFIDDRLRAIAGEKAAITQRIAELTRSISATPDSETVLYSLERNRTNLQTQYNTAIARRAEAMIGEQIERRSDGGRFSVLERATPPQYPESPKRRRIVLLGAIAGLGLAVAFIGLLEFFNGKIRRPVELVRMFDHQPLATIPYISTTDEIRTRIRRTVAGVFSAAAAPAALVAAHYFYMPLPLLFQDVYRWLTALV</sequence>
<evidence type="ECO:0000313" key="4">
    <source>
        <dbReference type="Proteomes" id="UP001432360"/>
    </source>
</evidence>
<proteinExistence type="predicted"/>
<keyword evidence="1" id="KW-0175">Coiled coil</keyword>
<dbReference type="PANTHER" id="PTHR32309">
    <property type="entry name" value="TYROSINE-PROTEIN KINASE"/>
    <property type="match status" value="1"/>
</dbReference>
<accession>A0ABZ2BI97</accession>
<dbReference type="EMBL" id="CP133152">
    <property type="protein sequence ID" value="WVT06981.1"/>
    <property type="molecule type" value="Genomic_DNA"/>
</dbReference>